<keyword evidence="3" id="KW-1185">Reference proteome</keyword>
<proteinExistence type="predicted"/>
<protein>
    <submittedName>
        <fullName evidence="2">Uncharacterized protein</fullName>
    </submittedName>
</protein>
<feature type="compositionally biased region" description="Basic and acidic residues" evidence="1">
    <location>
        <begin position="81"/>
        <end position="106"/>
    </location>
</feature>
<dbReference type="OrthoDB" id="8057212at2759"/>
<dbReference type="EMBL" id="CAJNOC010005614">
    <property type="protein sequence ID" value="CAF1057072.1"/>
    <property type="molecule type" value="Genomic_DNA"/>
</dbReference>
<evidence type="ECO:0000256" key="1">
    <source>
        <dbReference type="SAM" id="MobiDB-lite"/>
    </source>
</evidence>
<comment type="caution">
    <text evidence="2">The sequence shown here is derived from an EMBL/GenBank/DDBJ whole genome shotgun (WGS) entry which is preliminary data.</text>
</comment>
<accession>A0A814KUI5</accession>
<organism evidence="2 3">
    <name type="scientific">Brachionus calyciflorus</name>
    <dbReference type="NCBI Taxonomy" id="104777"/>
    <lineage>
        <taxon>Eukaryota</taxon>
        <taxon>Metazoa</taxon>
        <taxon>Spiralia</taxon>
        <taxon>Gnathifera</taxon>
        <taxon>Rotifera</taxon>
        <taxon>Eurotatoria</taxon>
        <taxon>Monogononta</taxon>
        <taxon>Pseudotrocha</taxon>
        <taxon>Ploima</taxon>
        <taxon>Brachionidae</taxon>
        <taxon>Brachionus</taxon>
    </lineage>
</organism>
<feature type="compositionally biased region" description="Low complexity" evidence="1">
    <location>
        <begin position="71"/>
        <end position="80"/>
    </location>
</feature>
<reference evidence="2" key="1">
    <citation type="submission" date="2021-02" db="EMBL/GenBank/DDBJ databases">
        <authorList>
            <person name="Nowell W R."/>
        </authorList>
    </citation>
    <scope>NUCLEOTIDE SEQUENCE</scope>
    <source>
        <strain evidence="2">Ploen Becks lab</strain>
    </source>
</reference>
<evidence type="ECO:0000313" key="2">
    <source>
        <dbReference type="EMBL" id="CAF1057072.1"/>
    </source>
</evidence>
<dbReference type="AlphaFoldDB" id="A0A814KUI5"/>
<gene>
    <name evidence="2" type="ORF">OXX778_LOCUS19103</name>
</gene>
<name>A0A814KUI5_9BILA</name>
<dbReference type="Proteomes" id="UP000663879">
    <property type="component" value="Unassembled WGS sequence"/>
</dbReference>
<evidence type="ECO:0000313" key="3">
    <source>
        <dbReference type="Proteomes" id="UP000663879"/>
    </source>
</evidence>
<feature type="region of interest" description="Disordered" evidence="1">
    <location>
        <begin position="71"/>
        <end position="106"/>
    </location>
</feature>
<sequence>MPEINIQAINASGNNESLLDHANKRTLTKRQLSLNSANVNDGVSSPKIYRENDFQLSNTIDSEHYSYYSNNKSDTSTSDTRVNHSKDNSSVDKFRDNLEIPSKGSKDTQHGIIFQLKLLMLLLWRAKEINEYEFRLATEMDEAGKFDDVVFQYKRANDPKWKFRLLQAKHKEVLKTICKNDLLSNDDENPFSLQKYFNSYLKIKEKANGNSIYSVFSESEIEDLIIITNTDFHNRLNNEFNESNEVKNYLETDKLLNVNNIQKKPKVYKICKDGSLAKDLKPKFEANSDFNKLVNQLSKHVLNNKQINKKIPIFKEYQYPLIKEVFVYEKKSEKEYCLRFKPEFIRGDNLSEVTKEFRDSLKVKIKDLNDIQEIKCEFATPFIPNIINVENFAKEIYRLLKSCLGNNVKIDESGDINFKKNIKQLAGHVLIKRFEKIRFSSAFLYSNIELPGDLKDFREILKQELQNDFETIYKYEFDIKFKFETCEEYIFDRKLPVKYREDDADDFFDKLKFVVNYPNRFEINEMLENEIKIKIKKLDSEAFNSLYQNSLHDWLANRIGTFFTADKAKSLFDDINKKLFSWTIEGINISYFSGCVTYSAFVNCKFKECQDITSFLNDPLHRILNFVCQDLLLGRIRLVQTFHDLQKKDLTELQKYTRGFGHLFVHLQKLLNDNEFCEEVLSYFKDTANLLVIECDTQQDIPDLDRKLTDILNLEA</sequence>
<feature type="non-terminal residue" evidence="2">
    <location>
        <position position="1"/>
    </location>
</feature>